<protein>
    <submittedName>
        <fullName evidence="1">Uncharacterized protein</fullName>
    </submittedName>
</protein>
<proteinExistence type="predicted"/>
<name>A0A699VPL5_TANCI</name>
<comment type="caution">
    <text evidence="1">The sequence shown here is derived from an EMBL/GenBank/DDBJ whole genome shotgun (WGS) entry which is preliminary data.</text>
</comment>
<dbReference type="EMBL" id="BKCJ011453525">
    <property type="protein sequence ID" value="GFD35011.1"/>
    <property type="molecule type" value="Genomic_DNA"/>
</dbReference>
<evidence type="ECO:0000313" key="1">
    <source>
        <dbReference type="EMBL" id="GFD35011.1"/>
    </source>
</evidence>
<feature type="non-terminal residue" evidence="1">
    <location>
        <position position="1"/>
    </location>
</feature>
<reference evidence="1" key="1">
    <citation type="journal article" date="2019" name="Sci. Rep.">
        <title>Draft genome of Tanacetum cinerariifolium, the natural source of mosquito coil.</title>
        <authorList>
            <person name="Yamashiro T."/>
            <person name="Shiraishi A."/>
            <person name="Satake H."/>
            <person name="Nakayama K."/>
        </authorList>
    </citation>
    <scope>NUCLEOTIDE SEQUENCE</scope>
</reference>
<gene>
    <name evidence="1" type="ORF">Tci_906980</name>
</gene>
<sequence length="167" mass="18857">GPPQVELLYQRLQAAQGRRFTEQITLHVIAAMLTEEFQLRGRFDAFGHDLEVQGVGHEDDRLNDFHVLRRFRDVDDERPVDLDRVQRKALEIGQGGIARAEVVDGQAHAQRANAIEQHDGVADVAHQRVFGHLQLKAVRGDVGIAQRTRDLIHEFVARQIQGGAVHR</sequence>
<feature type="non-terminal residue" evidence="1">
    <location>
        <position position="167"/>
    </location>
</feature>
<organism evidence="1">
    <name type="scientific">Tanacetum cinerariifolium</name>
    <name type="common">Dalmatian daisy</name>
    <name type="synonym">Chrysanthemum cinerariifolium</name>
    <dbReference type="NCBI Taxonomy" id="118510"/>
    <lineage>
        <taxon>Eukaryota</taxon>
        <taxon>Viridiplantae</taxon>
        <taxon>Streptophyta</taxon>
        <taxon>Embryophyta</taxon>
        <taxon>Tracheophyta</taxon>
        <taxon>Spermatophyta</taxon>
        <taxon>Magnoliopsida</taxon>
        <taxon>eudicotyledons</taxon>
        <taxon>Gunneridae</taxon>
        <taxon>Pentapetalae</taxon>
        <taxon>asterids</taxon>
        <taxon>campanulids</taxon>
        <taxon>Asterales</taxon>
        <taxon>Asteraceae</taxon>
        <taxon>Asteroideae</taxon>
        <taxon>Anthemideae</taxon>
        <taxon>Anthemidinae</taxon>
        <taxon>Tanacetum</taxon>
    </lineage>
</organism>
<accession>A0A699VPL5</accession>
<dbReference type="AlphaFoldDB" id="A0A699VPL5"/>